<dbReference type="PRINTS" id="PR00457">
    <property type="entry name" value="ANPEROXIDASE"/>
</dbReference>
<keyword evidence="1" id="KW-0560">Oxidoreductase</keyword>
<dbReference type="GO" id="GO:0006979">
    <property type="term" value="P:response to oxidative stress"/>
    <property type="evidence" value="ECO:0007669"/>
    <property type="project" value="InterPro"/>
</dbReference>
<dbReference type="PROSITE" id="PS50292">
    <property type="entry name" value="PEROXIDASE_3"/>
    <property type="match status" value="1"/>
</dbReference>
<reference evidence="2 3" key="2">
    <citation type="submission" date="2018-11" db="EMBL/GenBank/DDBJ databases">
        <authorList>
            <consortium name="Pathogen Informatics"/>
        </authorList>
    </citation>
    <scope>NUCLEOTIDE SEQUENCE [LARGE SCALE GENOMIC DNA]</scope>
</reference>
<protein>
    <submittedName>
        <fullName evidence="4">Animal hem peroxidase</fullName>
    </submittedName>
</protein>
<dbReference type="WBParaSite" id="GPUH_0000334001-mRNA-1">
    <property type="protein sequence ID" value="GPUH_0000334001-mRNA-1"/>
    <property type="gene ID" value="GPUH_0000334001"/>
</dbReference>
<dbReference type="PANTHER" id="PTHR11475">
    <property type="entry name" value="OXIDASE/PEROXIDASE"/>
    <property type="match status" value="1"/>
</dbReference>
<sequence length="244" mass="27495">MTLFAFFTKKWNSFTFLHGLLHQTRKKQLKLIGKIKDMKLFQGAAYTPYVRLLDPAYDDGINAVVGSLRQNRPNARLVSRSLLSSRRMIASNASSMLMQFGQFLSHDITKNKLVGRCTCSGGPECMIVALGREDRRNKNVPCIPIKRSVPVCATGTGNTPREQLNENTAFIDASMVYGSDMPSHGLFRAFRQADMQMIQVHGRLLPPLDTSSKFRTGDNRSNLFIGLSALHTVFVRYHNRYVGY</sequence>
<dbReference type="AlphaFoldDB" id="A0A183D3P3"/>
<evidence type="ECO:0000256" key="1">
    <source>
        <dbReference type="ARBA" id="ARBA00022559"/>
    </source>
</evidence>
<dbReference type="SUPFAM" id="SSF48113">
    <property type="entry name" value="Heme-dependent peroxidases"/>
    <property type="match status" value="1"/>
</dbReference>
<dbReference type="InterPro" id="IPR010255">
    <property type="entry name" value="Haem_peroxidase_sf"/>
</dbReference>
<gene>
    <name evidence="2" type="ORF">GPUH_LOCUS3334</name>
</gene>
<name>A0A183D3P3_9BILA</name>
<dbReference type="Pfam" id="PF03098">
    <property type="entry name" value="An_peroxidase"/>
    <property type="match status" value="1"/>
</dbReference>
<keyword evidence="3" id="KW-1185">Reference proteome</keyword>
<dbReference type="PANTHER" id="PTHR11475:SF22">
    <property type="entry name" value="PEROXIDASE SKPO-1"/>
    <property type="match status" value="1"/>
</dbReference>
<reference evidence="4" key="1">
    <citation type="submission" date="2016-06" db="UniProtKB">
        <authorList>
            <consortium name="WormBaseParasite"/>
        </authorList>
    </citation>
    <scope>IDENTIFICATION</scope>
</reference>
<organism evidence="4">
    <name type="scientific">Gongylonema pulchrum</name>
    <dbReference type="NCBI Taxonomy" id="637853"/>
    <lineage>
        <taxon>Eukaryota</taxon>
        <taxon>Metazoa</taxon>
        <taxon>Ecdysozoa</taxon>
        <taxon>Nematoda</taxon>
        <taxon>Chromadorea</taxon>
        <taxon>Rhabditida</taxon>
        <taxon>Spirurina</taxon>
        <taxon>Spiruromorpha</taxon>
        <taxon>Spiruroidea</taxon>
        <taxon>Gongylonematidae</taxon>
        <taxon>Gongylonema</taxon>
    </lineage>
</organism>
<dbReference type="GO" id="GO:0004601">
    <property type="term" value="F:peroxidase activity"/>
    <property type="evidence" value="ECO:0007669"/>
    <property type="project" value="UniProtKB-KW"/>
</dbReference>
<evidence type="ECO:0000313" key="2">
    <source>
        <dbReference type="EMBL" id="VDK39106.1"/>
    </source>
</evidence>
<proteinExistence type="predicted"/>
<dbReference type="Gene3D" id="1.10.640.10">
    <property type="entry name" value="Haem peroxidase domain superfamily, animal type"/>
    <property type="match status" value="1"/>
</dbReference>
<dbReference type="OrthoDB" id="823504at2759"/>
<dbReference type="InterPro" id="IPR019791">
    <property type="entry name" value="Haem_peroxidase_animal"/>
</dbReference>
<dbReference type="InterPro" id="IPR037120">
    <property type="entry name" value="Haem_peroxidase_sf_animal"/>
</dbReference>
<dbReference type="GO" id="GO:0005615">
    <property type="term" value="C:extracellular space"/>
    <property type="evidence" value="ECO:0007669"/>
    <property type="project" value="TreeGrafter"/>
</dbReference>
<dbReference type="Proteomes" id="UP000271098">
    <property type="component" value="Unassembled WGS sequence"/>
</dbReference>
<dbReference type="EMBL" id="UYRT01005641">
    <property type="protein sequence ID" value="VDK39106.1"/>
    <property type="molecule type" value="Genomic_DNA"/>
</dbReference>
<keyword evidence="1" id="KW-0575">Peroxidase</keyword>
<dbReference type="GO" id="GO:0020037">
    <property type="term" value="F:heme binding"/>
    <property type="evidence" value="ECO:0007669"/>
    <property type="project" value="InterPro"/>
</dbReference>
<evidence type="ECO:0000313" key="3">
    <source>
        <dbReference type="Proteomes" id="UP000271098"/>
    </source>
</evidence>
<accession>A0A183D3P3</accession>
<evidence type="ECO:0000313" key="4">
    <source>
        <dbReference type="WBParaSite" id="GPUH_0000334001-mRNA-1"/>
    </source>
</evidence>